<organism evidence="2 3">
    <name type="scientific">Pilimelia terevasa</name>
    <dbReference type="NCBI Taxonomy" id="53372"/>
    <lineage>
        <taxon>Bacteria</taxon>
        <taxon>Bacillati</taxon>
        <taxon>Actinomycetota</taxon>
        <taxon>Actinomycetes</taxon>
        <taxon>Micromonosporales</taxon>
        <taxon>Micromonosporaceae</taxon>
        <taxon>Pilimelia</taxon>
    </lineage>
</organism>
<gene>
    <name evidence="2" type="ORF">GCM10010124_04250</name>
</gene>
<dbReference type="Proteomes" id="UP000662200">
    <property type="component" value="Unassembled WGS sequence"/>
</dbReference>
<dbReference type="AlphaFoldDB" id="A0A8J3FEA2"/>
<proteinExistence type="predicted"/>
<accession>A0A8J3FEA2</accession>
<name>A0A8J3FEA2_9ACTN</name>
<dbReference type="InterPro" id="IPR025649">
    <property type="entry name" value="DUF4360"/>
</dbReference>
<evidence type="ECO:0000256" key="1">
    <source>
        <dbReference type="SAM" id="SignalP"/>
    </source>
</evidence>
<reference evidence="2" key="2">
    <citation type="submission" date="2020-09" db="EMBL/GenBank/DDBJ databases">
        <authorList>
            <person name="Sun Q."/>
            <person name="Ohkuma M."/>
        </authorList>
    </citation>
    <scope>NUCLEOTIDE SEQUENCE</scope>
    <source>
        <strain evidence="2">JCM 3091</strain>
    </source>
</reference>
<keyword evidence="3" id="KW-1185">Reference proteome</keyword>
<evidence type="ECO:0000313" key="2">
    <source>
        <dbReference type="EMBL" id="GGK14797.1"/>
    </source>
</evidence>
<dbReference type="RefSeq" id="WP_189112412.1">
    <property type="nucleotide sequence ID" value="NZ_BMQC01000001.1"/>
</dbReference>
<feature type="signal peptide" evidence="1">
    <location>
        <begin position="1"/>
        <end position="25"/>
    </location>
</feature>
<evidence type="ECO:0008006" key="4">
    <source>
        <dbReference type="Google" id="ProtNLM"/>
    </source>
</evidence>
<dbReference type="Pfam" id="PF14273">
    <property type="entry name" value="DUF4360"/>
    <property type="match status" value="1"/>
</dbReference>
<comment type="caution">
    <text evidence="2">The sequence shown here is derived from an EMBL/GenBank/DDBJ whole genome shotgun (WGS) entry which is preliminary data.</text>
</comment>
<keyword evidence="1" id="KW-0732">Signal</keyword>
<reference evidence="2" key="1">
    <citation type="journal article" date="2014" name="Int. J. Syst. Evol. Microbiol.">
        <title>Complete genome sequence of Corynebacterium casei LMG S-19264T (=DSM 44701T), isolated from a smear-ripened cheese.</title>
        <authorList>
            <consortium name="US DOE Joint Genome Institute (JGI-PGF)"/>
            <person name="Walter F."/>
            <person name="Albersmeier A."/>
            <person name="Kalinowski J."/>
            <person name="Ruckert C."/>
        </authorList>
    </citation>
    <scope>NUCLEOTIDE SEQUENCE</scope>
    <source>
        <strain evidence="2">JCM 3091</strain>
    </source>
</reference>
<evidence type="ECO:0000313" key="3">
    <source>
        <dbReference type="Proteomes" id="UP000662200"/>
    </source>
</evidence>
<feature type="chain" id="PRO_5038393390" description="Secreted protein" evidence="1">
    <location>
        <begin position="26"/>
        <end position="239"/>
    </location>
</feature>
<dbReference type="EMBL" id="BMQC01000001">
    <property type="protein sequence ID" value="GGK14797.1"/>
    <property type="molecule type" value="Genomic_DNA"/>
</dbReference>
<protein>
    <recommendedName>
        <fullName evidence="4">Secreted protein</fullName>
    </recommendedName>
</protein>
<sequence length="239" mass="25687">MGIRRARARRLWSALLIAAAVAASALPEAAAGAPPALIGTAARPTNERPVTLGAPRVWGADCTGRTPEGKDRSVSVVLEEPRQLLAIGFVGFEALSRTPDDFVTASCNIDVPLRIAPGHDLEISKSYLVGTAHLWDGDQAVALGTVKYLGFRNPVKMEARKVLNGPLDLSRWDVDGTLRDTLLPCAQRDQSLVMQVSIDLQLTRGAGTRPSRVRMDNFVNDVQGATRIQMIAEPCGGRK</sequence>